<dbReference type="SUPFAM" id="SSF81321">
    <property type="entry name" value="Family A G protein-coupled receptor-like"/>
    <property type="match status" value="1"/>
</dbReference>
<dbReference type="AlphaFoldDB" id="A0A820UQM1"/>
<evidence type="ECO:0000313" key="9">
    <source>
        <dbReference type="Proteomes" id="UP000663838"/>
    </source>
</evidence>
<dbReference type="InterPro" id="IPR017452">
    <property type="entry name" value="GPCR_Rhodpsn_7TM"/>
</dbReference>
<evidence type="ECO:0000256" key="1">
    <source>
        <dbReference type="ARBA" id="ARBA00004370"/>
    </source>
</evidence>
<keyword evidence="2 5" id="KW-0812">Transmembrane</keyword>
<dbReference type="GO" id="GO:0016020">
    <property type="term" value="C:membrane"/>
    <property type="evidence" value="ECO:0007669"/>
    <property type="project" value="UniProtKB-SubCell"/>
</dbReference>
<accession>A0A820UQM1</accession>
<evidence type="ECO:0000259" key="6">
    <source>
        <dbReference type="PROSITE" id="PS50262"/>
    </source>
</evidence>
<name>A0A820UQM1_9BILA</name>
<comment type="subcellular location">
    <subcellularLocation>
        <location evidence="1">Membrane</location>
    </subcellularLocation>
</comment>
<keyword evidence="3 5" id="KW-1133">Transmembrane helix</keyword>
<dbReference type="EMBL" id="CAJNYV010004173">
    <property type="protein sequence ID" value="CAF3651586.1"/>
    <property type="molecule type" value="Genomic_DNA"/>
</dbReference>
<dbReference type="EMBL" id="CAJOBS010000078">
    <property type="protein sequence ID" value="CAF4488900.1"/>
    <property type="molecule type" value="Genomic_DNA"/>
</dbReference>
<evidence type="ECO:0000313" key="8">
    <source>
        <dbReference type="EMBL" id="CAF4488900.1"/>
    </source>
</evidence>
<organism evidence="8 9">
    <name type="scientific">Rotaria socialis</name>
    <dbReference type="NCBI Taxonomy" id="392032"/>
    <lineage>
        <taxon>Eukaryota</taxon>
        <taxon>Metazoa</taxon>
        <taxon>Spiralia</taxon>
        <taxon>Gnathifera</taxon>
        <taxon>Rotifera</taxon>
        <taxon>Eurotatoria</taxon>
        <taxon>Bdelloidea</taxon>
        <taxon>Philodinida</taxon>
        <taxon>Philodinidae</taxon>
        <taxon>Rotaria</taxon>
    </lineage>
</organism>
<evidence type="ECO:0000256" key="2">
    <source>
        <dbReference type="ARBA" id="ARBA00022692"/>
    </source>
</evidence>
<feature type="transmembrane region" description="Helical" evidence="5">
    <location>
        <begin position="7"/>
        <end position="25"/>
    </location>
</feature>
<dbReference type="Gene3D" id="1.20.1070.10">
    <property type="entry name" value="Rhodopsin 7-helix transmembrane proteins"/>
    <property type="match status" value="1"/>
</dbReference>
<gene>
    <name evidence="7" type="ORF">KIK155_LOCUS23495</name>
    <name evidence="8" type="ORF">TOA249_LOCUS2452</name>
</gene>
<dbReference type="Proteomes" id="UP000663865">
    <property type="component" value="Unassembled WGS sequence"/>
</dbReference>
<proteinExistence type="predicted"/>
<feature type="transmembrane region" description="Helical" evidence="5">
    <location>
        <begin position="37"/>
        <end position="58"/>
    </location>
</feature>
<evidence type="ECO:0000256" key="3">
    <source>
        <dbReference type="ARBA" id="ARBA00022989"/>
    </source>
</evidence>
<evidence type="ECO:0000256" key="5">
    <source>
        <dbReference type="SAM" id="Phobius"/>
    </source>
</evidence>
<evidence type="ECO:0000256" key="4">
    <source>
        <dbReference type="ARBA" id="ARBA00023136"/>
    </source>
</evidence>
<sequence>MSAAVINIVYITCSVILYFYTIYYGDPTTGSLIFCKLRYYLGHILGQMARYFIAVVCIDRFALTSMNARFRTFSKPSTTRFLIISISAIMHIVPSHIAILTTIENGNCGQYGLYFPFYTAYTVICLGSLQLAVMVVFGYMAYRNARRLHTIVRPTENRRINNRPNTNLYCRDQSLLVMLLAEAAVYVLTMGFYSCLFFL</sequence>
<feature type="transmembrane region" description="Helical" evidence="5">
    <location>
        <begin position="175"/>
        <end position="193"/>
    </location>
</feature>
<feature type="transmembrane region" description="Helical" evidence="5">
    <location>
        <begin position="120"/>
        <end position="142"/>
    </location>
</feature>
<keyword evidence="4 5" id="KW-0472">Membrane</keyword>
<reference evidence="8" key="1">
    <citation type="submission" date="2021-02" db="EMBL/GenBank/DDBJ databases">
        <authorList>
            <person name="Nowell W R."/>
        </authorList>
    </citation>
    <scope>NUCLEOTIDE SEQUENCE</scope>
</reference>
<feature type="transmembrane region" description="Helical" evidence="5">
    <location>
        <begin position="79"/>
        <end position="100"/>
    </location>
</feature>
<protein>
    <recommendedName>
        <fullName evidence="6">G-protein coupled receptors family 1 profile domain-containing protein</fullName>
    </recommendedName>
</protein>
<comment type="caution">
    <text evidence="8">The sequence shown here is derived from an EMBL/GenBank/DDBJ whole genome shotgun (WGS) entry which is preliminary data.</text>
</comment>
<evidence type="ECO:0000313" key="7">
    <source>
        <dbReference type="EMBL" id="CAF3651586.1"/>
    </source>
</evidence>
<dbReference type="PROSITE" id="PS50262">
    <property type="entry name" value="G_PROTEIN_RECEP_F1_2"/>
    <property type="match status" value="1"/>
</dbReference>
<feature type="domain" description="G-protein coupled receptors family 1 profile" evidence="6">
    <location>
        <begin position="1"/>
        <end position="199"/>
    </location>
</feature>
<dbReference type="Proteomes" id="UP000663838">
    <property type="component" value="Unassembled WGS sequence"/>
</dbReference>